<keyword evidence="6" id="KW-0007">Acetylation</keyword>
<dbReference type="Pfam" id="PF00079">
    <property type="entry name" value="Serpin"/>
    <property type="match status" value="1"/>
</dbReference>
<dbReference type="GO" id="GO:0005737">
    <property type="term" value="C:cytoplasm"/>
    <property type="evidence" value="ECO:0007669"/>
    <property type="project" value="UniProtKB-SubCell"/>
</dbReference>
<evidence type="ECO:0000256" key="4">
    <source>
        <dbReference type="ARBA" id="ARBA00022690"/>
    </source>
</evidence>
<keyword evidence="5" id="KW-0722">Serine protease inhibitor</keyword>
<dbReference type="OrthoDB" id="671595at2759"/>
<dbReference type="SMART" id="SM00093">
    <property type="entry name" value="SERPIN"/>
    <property type="match status" value="1"/>
</dbReference>
<feature type="domain" description="Serpin" evidence="9">
    <location>
        <begin position="13"/>
        <end position="408"/>
    </location>
</feature>
<dbReference type="Ensembl" id="ENSPKIT00000039113.1">
    <property type="protein sequence ID" value="ENSPKIP00000014663.1"/>
    <property type="gene ID" value="ENSPKIG00000001654.1"/>
</dbReference>
<dbReference type="InterPro" id="IPR042185">
    <property type="entry name" value="Serpin_sf_2"/>
</dbReference>
<dbReference type="AlphaFoldDB" id="A0A3B3R8G6"/>
<dbReference type="PROSITE" id="PS00284">
    <property type="entry name" value="SERPIN"/>
    <property type="match status" value="1"/>
</dbReference>
<accession>A0A3B3R8G6</accession>
<dbReference type="InterPro" id="IPR000215">
    <property type="entry name" value="Serpin_fam"/>
</dbReference>
<proteinExistence type="inferred from homology"/>
<dbReference type="InterPro" id="IPR036186">
    <property type="entry name" value="Serpin_sf"/>
</dbReference>
<dbReference type="InterPro" id="IPR023796">
    <property type="entry name" value="Serpin_dom"/>
</dbReference>
<dbReference type="GeneTree" id="ENSGT00940000154835"/>
<dbReference type="CDD" id="cd19956">
    <property type="entry name" value="serpinB"/>
    <property type="match status" value="1"/>
</dbReference>
<comment type="subcellular location">
    <subcellularLocation>
        <location evidence="1">Cytoplasm</location>
    </subcellularLocation>
</comment>
<evidence type="ECO:0000259" key="9">
    <source>
        <dbReference type="SMART" id="SM00093"/>
    </source>
</evidence>
<reference evidence="10" key="1">
    <citation type="submission" date="2025-08" db="UniProtKB">
        <authorList>
            <consortium name="Ensembl"/>
        </authorList>
    </citation>
    <scope>IDENTIFICATION</scope>
</reference>
<dbReference type="FunFam" id="2.30.39.10:FF:000001">
    <property type="entry name" value="Serpin family B member 2"/>
    <property type="match status" value="1"/>
</dbReference>
<sequence>MESLTAANTRFSLDLFTKISSGNEGNVIFSPFSLSSALAMVYLGARGDTAAQMAQVLHSTKAGKPKSDHGMLQQKQKSQLPVGMKTGTHHFHKAEEDVHVGFSQLLSMLNKPGAPYSLSIANRLYGDESYQFVEKFLTDSKKHYKAELEPVNFQSDAEAARVNINTWVEKQTNAKIKNLLTPGMLDPLTRLVLVNAIYFKGNWQKKFDPANTREMPFKMNKNHSVSVMMMEKKAKFGFTFIPEAKCQVLEMPYVDEELSMLIMLPNEVNGLEELEQKLTYENFTDWTRPNMMHVQEVIVCLPKFKLEETYDMKQVLSSMGIVDAFDEQKCDFSGMSPDNDLVLSKVVHKAFVEVNEEGTEAAAATAAIMMLRCAAMIPPRFIADHPFLFFIRHNPTKSILFYGRFCSPKA</sequence>
<keyword evidence="3" id="KW-0963">Cytoplasm</keyword>
<dbReference type="GO" id="GO:0005615">
    <property type="term" value="C:extracellular space"/>
    <property type="evidence" value="ECO:0007669"/>
    <property type="project" value="InterPro"/>
</dbReference>
<evidence type="ECO:0000256" key="7">
    <source>
        <dbReference type="ARBA" id="ARBA00038828"/>
    </source>
</evidence>
<evidence type="ECO:0000256" key="2">
    <source>
        <dbReference type="ARBA" id="ARBA00006426"/>
    </source>
</evidence>
<dbReference type="STRING" id="1676925.ENSPKIP00000014663"/>
<dbReference type="InterPro" id="IPR042178">
    <property type="entry name" value="Serpin_sf_1"/>
</dbReference>
<evidence type="ECO:0000256" key="5">
    <source>
        <dbReference type="ARBA" id="ARBA00022900"/>
    </source>
</evidence>
<protein>
    <recommendedName>
        <fullName evidence="8">Serpin B6</fullName>
    </recommendedName>
</protein>
<dbReference type="Gene3D" id="2.30.39.10">
    <property type="entry name" value="Alpha-1-antitrypsin, domain 1"/>
    <property type="match status" value="1"/>
</dbReference>
<comment type="subunit">
    <text evidence="7">Forms a complex with the monomeric form of beta-tryptase.</text>
</comment>
<keyword evidence="4" id="KW-0646">Protease inhibitor</keyword>
<comment type="similarity">
    <text evidence="2">Belongs to the serpin family. Ov-serpin subfamily.</text>
</comment>
<dbReference type="PANTHER" id="PTHR11461:SF204">
    <property type="entry name" value="SERPIN B6"/>
    <property type="match status" value="1"/>
</dbReference>
<name>A0A3B3R8G6_9TELE</name>
<evidence type="ECO:0000313" key="10">
    <source>
        <dbReference type="Ensembl" id="ENSPKIP00000014663.1"/>
    </source>
</evidence>
<dbReference type="InterPro" id="IPR023795">
    <property type="entry name" value="Serpin_CS"/>
</dbReference>
<dbReference type="Proteomes" id="UP000261540">
    <property type="component" value="Unplaced"/>
</dbReference>
<dbReference type="GO" id="GO:0004867">
    <property type="term" value="F:serine-type endopeptidase inhibitor activity"/>
    <property type="evidence" value="ECO:0007669"/>
    <property type="project" value="UniProtKB-KW"/>
</dbReference>
<dbReference type="FunFam" id="2.10.310.10:FF:000001">
    <property type="entry name" value="Serpin family A member 1"/>
    <property type="match status" value="1"/>
</dbReference>
<evidence type="ECO:0000256" key="1">
    <source>
        <dbReference type="ARBA" id="ARBA00004496"/>
    </source>
</evidence>
<reference evidence="10" key="2">
    <citation type="submission" date="2025-09" db="UniProtKB">
        <authorList>
            <consortium name="Ensembl"/>
        </authorList>
    </citation>
    <scope>IDENTIFICATION</scope>
</reference>
<dbReference type="Gene3D" id="3.30.497.10">
    <property type="entry name" value="Antithrombin, subunit I, domain 2"/>
    <property type="match status" value="1"/>
</dbReference>
<dbReference type="SUPFAM" id="SSF56574">
    <property type="entry name" value="Serpins"/>
    <property type="match status" value="1"/>
</dbReference>
<evidence type="ECO:0000313" key="11">
    <source>
        <dbReference type="Proteomes" id="UP000261540"/>
    </source>
</evidence>
<dbReference type="PANTHER" id="PTHR11461">
    <property type="entry name" value="SERINE PROTEASE INHIBITOR, SERPIN"/>
    <property type="match status" value="1"/>
</dbReference>
<evidence type="ECO:0000256" key="8">
    <source>
        <dbReference type="ARBA" id="ARBA00039202"/>
    </source>
</evidence>
<organism evidence="10 11">
    <name type="scientific">Paramormyrops kingsleyae</name>
    <dbReference type="NCBI Taxonomy" id="1676925"/>
    <lineage>
        <taxon>Eukaryota</taxon>
        <taxon>Metazoa</taxon>
        <taxon>Chordata</taxon>
        <taxon>Craniata</taxon>
        <taxon>Vertebrata</taxon>
        <taxon>Euteleostomi</taxon>
        <taxon>Actinopterygii</taxon>
        <taxon>Neopterygii</taxon>
        <taxon>Teleostei</taxon>
        <taxon>Osteoglossocephala</taxon>
        <taxon>Osteoglossomorpha</taxon>
        <taxon>Osteoglossiformes</taxon>
        <taxon>Mormyridae</taxon>
        <taxon>Paramormyrops</taxon>
    </lineage>
</organism>
<evidence type="ECO:0000256" key="6">
    <source>
        <dbReference type="ARBA" id="ARBA00022990"/>
    </source>
</evidence>
<keyword evidence="11" id="KW-1185">Reference proteome</keyword>
<evidence type="ECO:0000256" key="3">
    <source>
        <dbReference type="ARBA" id="ARBA00022490"/>
    </source>
</evidence>